<comment type="caution">
    <text evidence="2">The sequence shown here is derived from an EMBL/GenBank/DDBJ whole genome shotgun (WGS) entry which is preliminary data.</text>
</comment>
<sequence length="364" mass="39988">MKIAFYGSSLLSSYWNGAATYYRGLLSDLARRGYSITFYEPDAFDRQQHRDIEVPDWADVRVYPATEDAVRRVIAEAAKADVVVKASGVGVFDHELLEGVVAASRPDAVRIFWDVDAPATLAELREDSDHPLHRVMPSLDLVLTYGGGSPVIEAYEGFGARRCVPIYNALDPATHHPAPAEARFSADLSFLGNRLPDREARVEQFFLEPAQRLPGRDFLIGGSGWETKAMSSNVRHIGHVYTRDHNAFNASPLAVLNIARDSMAATGFSPATRVFEAVGAGACLITDAWVGLELFLKEGEEVLVARDGKDVVDHVEALTPDRAQGIGEAGRARITRDHTYTRRGAEVDAILRAEALRKRERSVA</sequence>
<dbReference type="RefSeq" id="WP_150946245.1">
    <property type="nucleotide sequence ID" value="NZ_VCMV01000025.1"/>
</dbReference>
<dbReference type="Pfam" id="PF13524">
    <property type="entry name" value="Glyco_trans_1_2"/>
    <property type="match status" value="1"/>
</dbReference>
<dbReference type="EMBL" id="VCMV01000025">
    <property type="protein sequence ID" value="KAB0265927.1"/>
    <property type="molecule type" value="Genomic_DNA"/>
</dbReference>
<dbReference type="SUPFAM" id="SSF53756">
    <property type="entry name" value="UDP-Glycosyltransferase/glycogen phosphorylase"/>
    <property type="match status" value="1"/>
</dbReference>
<proteinExistence type="predicted"/>
<dbReference type="Proteomes" id="UP000325684">
    <property type="component" value="Unassembled WGS sequence"/>
</dbReference>
<dbReference type="OrthoDB" id="9774625at2"/>
<evidence type="ECO:0000313" key="3">
    <source>
        <dbReference type="Proteomes" id="UP000325684"/>
    </source>
</evidence>
<accession>A0A5N3P872</accession>
<reference evidence="2 3" key="1">
    <citation type="journal article" date="2019" name="Microorganisms">
        <title>Genome Insights into the Novel Species Microvirga brassicacearum, a Rapeseed Endophyte with Biotechnological Potential.</title>
        <authorList>
            <person name="Jimenez-Gomez A."/>
            <person name="Saati-Santamaria Z."/>
            <person name="Igual J.M."/>
            <person name="Rivas R."/>
            <person name="Mateos P.F."/>
            <person name="Garcia-Fraile P."/>
        </authorList>
    </citation>
    <scope>NUCLEOTIDE SEQUENCE [LARGE SCALE GENOMIC DNA]</scope>
    <source>
        <strain evidence="2 3">CDVBN77</strain>
    </source>
</reference>
<name>A0A5N3P872_9HYPH</name>
<protein>
    <recommendedName>
        <fullName evidence="1">Spore protein YkvP/CgeB glycosyl transferase-like domain-containing protein</fullName>
    </recommendedName>
</protein>
<gene>
    <name evidence="2" type="ORF">FEZ63_15955</name>
</gene>
<evidence type="ECO:0000259" key="1">
    <source>
        <dbReference type="Pfam" id="PF13524"/>
    </source>
</evidence>
<organism evidence="2 3">
    <name type="scientific">Microvirga brassicacearum</name>
    <dbReference type="NCBI Taxonomy" id="2580413"/>
    <lineage>
        <taxon>Bacteria</taxon>
        <taxon>Pseudomonadati</taxon>
        <taxon>Pseudomonadota</taxon>
        <taxon>Alphaproteobacteria</taxon>
        <taxon>Hyphomicrobiales</taxon>
        <taxon>Methylobacteriaceae</taxon>
        <taxon>Microvirga</taxon>
    </lineage>
</organism>
<keyword evidence="3" id="KW-1185">Reference proteome</keyword>
<dbReference type="InterPro" id="IPR055259">
    <property type="entry name" value="YkvP/CgeB_Glyco_trans-like"/>
</dbReference>
<dbReference type="AlphaFoldDB" id="A0A5N3P872"/>
<feature type="domain" description="Spore protein YkvP/CgeB glycosyl transferase-like" evidence="1">
    <location>
        <begin position="204"/>
        <end position="346"/>
    </location>
</feature>
<evidence type="ECO:0000313" key="2">
    <source>
        <dbReference type="EMBL" id="KAB0265927.1"/>
    </source>
</evidence>